<evidence type="ECO:0000256" key="3">
    <source>
        <dbReference type="ARBA" id="ARBA00022723"/>
    </source>
</evidence>
<dbReference type="EMBL" id="NSIT01000014">
    <property type="protein sequence ID" value="PJE80517.1"/>
    <property type="molecule type" value="Genomic_DNA"/>
</dbReference>
<dbReference type="EC" id="3.1.-.-" evidence="8"/>
<dbReference type="GO" id="GO:0004518">
    <property type="term" value="F:nuclease activity"/>
    <property type="evidence" value="ECO:0007669"/>
    <property type="project" value="UniProtKB-KW"/>
</dbReference>
<evidence type="ECO:0000256" key="2">
    <source>
        <dbReference type="ARBA" id="ARBA00022722"/>
    </source>
</evidence>
<dbReference type="Gene3D" id="3.40.50.1010">
    <property type="entry name" value="5'-nuclease"/>
    <property type="match status" value="1"/>
</dbReference>
<dbReference type="InterPro" id="IPR002716">
    <property type="entry name" value="PIN_dom"/>
</dbReference>
<dbReference type="GO" id="GO:0046872">
    <property type="term" value="F:metal ion binding"/>
    <property type="evidence" value="ECO:0007669"/>
    <property type="project" value="UniProtKB-KW"/>
</dbReference>
<dbReference type="InterPro" id="IPR050556">
    <property type="entry name" value="Type_II_TA_system_RNase"/>
</dbReference>
<evidence type="ECO:0000256" key="5">
    <source>
        <dbReference type="ARBA" id="ARBA00022842"/>
    </source>
</evidence>
<gene>
    <name evidence="8" type="primary">fitB_2</name>
    <name evidence="8" type="ORF">CI610_00485</name>
</gene>
<evidence type="ECO:0000256" key="1">
    <source>
        <dbReference type="ARBA" id="ARBA00001946"/>
    </source>
</evidence>
<keyword evidence="5" id="KW-0460">Magnesium</keyword>
<dbReference type="PANTHER" id="PTHR33653">
    <property type="entry name" value="RIBONUCLEASE VAPC2"/>
    <property type="match status" value="1"/>
</dbReference>
<comment type="caution">
    <text evidence="8">The sequence shown here is derived from an EMBL/GenBank/DDBJ whole genome shotgun (WGS) entry which is preliminary data.</text>
</comment>
<dbReference type="InterPro" id="IPR029060">
    <property type="entry name" value="PIN-like_dom_sf"/>
</dbReference>
<dbReference type="PANTHER" id="PTHR33653:SF1">
    <property type="entry name" value="RIBONUCLEASE VAPC2"/>
    <property type="match status" value="1"/>
</dbReference>
<evidence type="ECO:0000313" key="8">
    <source>
        <dbReference type="EMBL" id="PJE80517.1"/>
    </source>
</evidence>
<reference evidence="8" key="1">
    <citation type="journal article" date="2017" name="Appl. Environ. Microbiol.">
        <title>Molecular characterization of an Endozoicomonas-like organism causing infection in king scallop Pecten maximus L.</title>
        <authorList>
            <person name="Cano I."/>
            <person name="van Aerle R."/>
            <person name="Ross S."/>
            <person name="Verner-Jeffreys D.W."/>
            <person name="Paley R.K."/>
            <person name="Rimmer G."/>
            <person name="Ryder D."/>
            <person name="Hooper P."/>
            <person name="Stone D."/>
            <person name="Feist S.W."/>
        </authorList>
    </citation>
    <scope>NUCLEOTIDE SEQUENCE</scope>
</reference>
<sequence>MDWLRREDEQNLYLSVLTLGEIEKGINKNKEPDQRRKLRNGLELDLKERFRHRILPVDLKVALKWGAIQAESEKVGSPIPAIDGLIAVTGLVHNCTVVTRNISDMQLSQAELFNLWDLH</sequence>
<dbReference type="Pfam" id="PF01850">
    <property type="entry name" value="PIN"/>
    <property type="match status" value="1"/>
</dbReference>
<proteinExistence type="inferred from homology"/>
<evidence type="ECO:0000256" key="4">
    <source>
        <dbReference type="ARBA" id="ARBA00022801"/>
    </source>
</evidence>
<keyword evidence="3" id="KW-0479">Metal-binding</keyword>
<name>A0A2H9TBE7_9ZZZZ</name>
<evidence type="ECO:0000259" key="7">
    <source>
        <dbReference type="Pfam" id="PF01850"/>
    </source>
</evidence>
<evidence type="ECO:0000256" key="6">
    <source>
        <dbReference type="ARBA" id="ARBA00038093"/>
    </source>
</evidence>
<comment type="cofactor">
    <cofactor evidence="1">
        <name>Mg(2+)</name>
        <dbReference type="ChEBI" id="CHEBI:18420"/>
    </cofactor>
</comment>
<feature type="domain" description="PIN" evidence="7">
    <location>
        <begin position="3"/>
        <end position="101"/>
    </location>
</feature>
<protein>
    <submittedName>
        <fullName evidence="8">Toxin FitB</fullName>
        <ecNumber evidence="8">3.1.-.-</ecNumber>
    </submittedName>
</protein>
<dbReference type="AlphaFoldDB" id="A0A2H9TBE7"/>
<accession>A0A2H9TBE7</accession>
<dbReference type="GO" id="GO:0016787">
    <property type="term" value="F:hydrolase activity"/>
    <property type="evidence" value="ECO:0007669"/>
    <property type="project" value="UniProtKB-KW"/>
</dbReference>
<organism evidence="8">
    <name type="scientific">invertebrate metagenome</name>
    <dbReference type="NCBI Taxonomy" id="1711999"/>
    <lineage>
        <taxon>unclassified sequences</taxon>
        <taxon>metagenomes</taxon>
        <taxon>organismal metagenomes</taxon>
    </lineage>
</organism>
<dbReference type="SUPFAM" id="SSF88723">
    <property type="entry name" value="PIN domain-like"/>
    <property type="match status" value="1"/>
</dbReference>
<keyword evidence="4 8" id="KW-0378">Hydrolase</keyword>
<dbReference type="CDD" id="cd18746">
    <property type="entry name" value="PIN_VapC4-5_FitB-like"/>
    <property type="match status" value="1"/>
</dbReference>
<keyword evidence="2" id="KW-0540">Nuclease</keyword>
<comment type="similarity">
    <text evidence="6">Belongs to the PINc/VapC protein family.</text>
</comment>